<proteinExistence type="predicted"/>
<dbReference type="PANTHER" id="PTHR44591">
    <property type="entry name" value="STRESS RESPONSE REGULATOR PROTEIN 1"/>
    <property type="match status" value="1"/>
</dbReference>
<keyword evidence="5" id="KW-1185">Reference proteome</keyword>
<evidence type="ECO:0000256" key="1">
    <source>
        <dbReference type="ARBA" id="ARBA00022553"/>
    </source>
</evidence>
<gene>
    <name evidence="4" type="ORF">OC25_07610</name>
</gene>
<comment type="caution">
    <text evidence="4">The sequence shown here is derived from an EMBL/GenBank/DDBJ whole genome shotgun (WGS) entry which is preliminary data.</text>
</comment>
<evidence type="ECO:0000313" key="5">
    <source>
        <dbReference type="Proteomes" id="UP000031246"/>
    </source>
</evidence>
<dbReference type="InterPro" id="IPR011006">
    <property type="entry name" value="CheY-like_superfamily"/>
</dbReference>
<feature type="domain" description="Response regulatory" evidence="3">
    <location>
        <begin position="4"/>
        <end position="119"/>
    </location>
</feature>
<dbReference type="InterPro" id="IPR050595">
    <property type="entry name" value="Bact_response_regulator"/>
</dbReference>
<name>A0A0C1FQG7_9SPHI</name>
<dbReference type="SMART" id="SM00448">
    <property type="entry name" value="REC"/>
    <property type="match status" value="1"/>
</dbReference>
<dbReference type="RefSeq" id="WP_039473713.1">
    <property type="nucleotide sequence ID" value="NZ_JSYN01000006.1"/>
</dbReference>
<keyword evidence="1 2" id="KW-0597">Phosphoprotein</keyword>
<reference evidence="4 5" key="1">
    <citation type="submission" date="2014-10" db="EMBL/GenBank/DDBJ databases">
        <title>Pedobacter Kyungheensis.</title>
        <authorList>
            <person name="Anderson B.M."/>
            <person name="Newman J.D."/>
        </authorList>
    </citation>
    <scope>NUCLEOTIDE SEQUENCE [LARGE SCALE GENOMIC DNA]</scope>
    <source>
        <strain evidence="4 5">KACC 16221</strain>
    </source>
</reference>
<dbReference type="InterPro" id="IPR001789">
    <property type="entry name" value="Sig_transdc_resp-reg_receiver"/>
</dbReference>
<feature type="modified residue" description="4-aspartylphosphate" evidence="2">
    <location>
        <position position="52"/>
    </location>
</feature>
<protein>
    <recommendedName>
        <fullName evidence="3">Response regulatory domain-containing protein</fullName>
    </recommendedName>
</protein>
<dbReference type="GO" id="GO:0000160">
    <property type="term" value="P:phosphorelay signal transduction system"/>
    <property type="evidence" value="ECO:0007669"/>
    <property type="project" value="InterPro"/>
</dbReference>
<evidence type="ECO:0000256" key="2">
    <source>
        <dbReference type="PROSITE-ProRule" id="PRU00169"/>
    </source>
</evidence>
<evidence type="ECO:0000259" key="3">
    <source>
        <dbReference type="PROSITE" id="PS50110"/>
    </source>
</evidence>
<sequence length="120" mass="13865">MEKHILIIEDDKEISELFQLIFEIADYQTTVFTIAPDPEFINKQNFNLVVMDIRLLGSRYNGNELCRIFKTRFPENKTPVLLMSAESNGNILARKCGADSFMDKPFDIDKLLARVSEMMV</sequence>
<dbReference type="OrthoDB" id="795853at2"/>
<dbReference type="PROSITE" id="PS50110">
    <property type="entry name" value="RESPONSE_REGULATORY"/>
    <property type="match status" value="1"/>
</dbReference>
<dbReference type="SUPFAM" id="SSF52172">
    <property type="entry name" value="CheY-like"/>
    <property type="match status" value="1"/>
</dbReference>
<dbReference type="Pfam" id="PF00072">
    <property type="entry name" value="Response_reg"/>
    <property type="match status" value="1"/>
</dbReference>
<dbReference type="AlphaFoldDB" id="A0A0C1FQG7"/>
<accession>A0A0C1FQG7</accession>
<dbReference type="Proteomes" id="UP000031246">
    <property type="component" value="Unassembled WGS sequence"/>
</dbReference>
<evidence type="ECO:0000313" key="4">
    <source>
        <dbReference type="EMBL" id="KIA95177.1"/>
    </source>
</evidence>
<dbReference type="EMBL" id="JSYN01000006">
    <property type="protein sequence ID" value="KIA95177.1"/>
    <property type="molecule type" value="Genomic_DNA"/>
</dbReference>
<organism evidence="4 5">
    <name type="scientific">Pedobacter kyungheensis</name>
    <dbReference type="NCBI Taxonomy" id="1069985"/>
    <lineage>
        <taxon>Bacteria</taxon>
        <taxon>Pseudomonadati</taxon>
        <taxon>Bacteroidota</taxon>
        <taxon>Sphingobacteriia</taxon>
        <taxon>Sphingobacteriales</taxon>
        <taxon>Sphingobacteriaceae</taxon>
        <taxon>Pedobacter</taxon>
    </lineage>
</organism>
<dbReference type="PANTHER" id="PTHR44591:SF3">
    <property type="entry name" value="RESPONSE REGULATORY DOMAIN-CONTAINING PROTEIN"/>
    <property type="match status" value="1"/>
</dbReference>
<dbReference type="Gene3D" id="3.40.50.2300">
    <property type="match status" value="1"/>
</dbReference>